<dbReference type="CDD" id="cd02440">
    <property type="entry name" value="AdoMet_MTases"/>
    <property type="match status" value="1"/>
</dbReference>
<gene>
    <name evidence="7" type="ORF">SAMN02746011_01497</name>
</gene>
<evidence type="ECO:0000256" key="5">
    <source>
        <dbReference type="PROSITE-ProRule" id="PRU10015"/>
    </source>
</evidence>
<evidence type="ECO:0000256" key="4">
    <source>
        <dbReference type="PROSITE-ProRule" id="PRU01024"/>
    </source>
</evidence>
<feature type="binding site" evidence="4">
    <location>
        <position position="386"/>
    </location>
    <ligand>
        <name>S-adenosyl-L-methionine</name>
        <dbReference type="ChEBI" id="CHEBI:59789"/>
    </ligand>
</feature>
<keyword evidence="3 4" id="KW-0949">S-adenosyl-L-methionine</keyword>
<feature type="binding site" evidence="4">
    <location>
        <position position="288"/>
    </location>
    <ligand>
        <name>S-adenosyl-L-methionine</name>
        <dbReference type="ChEBI" id="CHEBI:59789"/>
    </ligand>
</feature>
<evidence type="ECO:0000256" key="3">
    <source>
        <dbReference type="ARBA" id="ARBA00022691"/>
    </source>
</evidence>
<dbReference type="GO" id="GO:0070041">
    <property type="term" value="F:rRNA (uridine-C5-)-methyltransferase activity"/>
    <property type="evidence" value="ECO:0007669"/>
    <property type="project" value="TreeGrafter"/>
</dbReference>
<dbReference type="RefSeq" id="WP_078756214.1">
    <property type="nucleotide sequence ID" value="NZ_FUWO01000013.1"/>
</dbReference>
<dbReference type="Gene3D" id="2.40.50.140">
    <property type="entry name" value="Nucleic acid-binding proteins"/>
    <property type="match status" value="1"/>
</dbReference>
<evidence type="ECO:0000259" key="6">
    <source>
        <dbReference type="PROSITE" id="PS50926"/>
    </source>
</evidence>
<feature type="active site" evidence="5">
    <location>
        <position position="413"/>
    </location>
</feature>
<dbReference type="AlphaFoldDB" id="A0A1T4MPP1"/>
<dbReference type="NCBIfam" id="TIGR00479">
    <property type="entry name" value="rumA"/>
    <property type="match status" value="1"/>
</dbReference>
<feature type="binding site" evidence="4">
    <location>
        <position position="317"/>
    </location>
    <ligand>
        <name>S-adenosyl-L-methionine</name>
        <dbReference type="ChEBI" id="CHEBI:59789"/>
    </ligand>
</feature>
<keyword evidence="2 4" id="KW-0808">Transferase</keyword>
<dbReference type="InterPro" id="IPR012340">
    <property type="entry name" value="NA-bd_OB-fold"/>
</dbReference>
<evidence type="ECO:0000256" key="2">
    <source>
        <dbReference type="ARBA" id="ARBA00022679"/>
    </source>
</evidence>
<dbReference type="InterPro" id="IPR029063">
    <property type="entry name" value="SAM-dependent_MTases_sf"/>
</dbReference>
<evidence type="ECO:0000313" key="7">
    <source>
        <dbReference type="EMBL" id="SJZ68765.1"/>
    </source>
</evidence>
<dbReference type="OrthoDB" id="9804590at2"/>
<feature type="binding site" evidence="4">
    <location>
        <position position="338"/>
    </location>
    <ligand>
        <name>S-adenosyl-L-methionine</name>
        <dbReference type="ChEBI" id="CHEBI:59789"/>
    </ligand>
</feature>
<dbReference type="InterPro" id="IPR030391">
    <property type="entry name" value="MeTrfase_TrmA_CS"/>
</dbReference>
<protein>
    <submittedName>
        <fullName evidence="7">23S rRNA (Uracil1939-C5)-methyltransferase</fullName>
    </submittedName>
</protein>
<dbReference type="Proteomes" id="UP000189941">
    <property type="component" value="Unassembled WGS sequence"/>
</dbReference>
<dbReference type="InterPro" id="IPR030390">
    <property type="entry name" value="MeTrfase_TrmA_AS"/>
</dbReference>
<dbReference type="EMBL" id="FUWO01000013">
    <property type="protein sequence ID" value="SJZ68765.1"/>
    <property type="molecule type" value="Genomic_DNA"/>
</dbReference>
<dbReference type="FunFam" id="2.40.50.1070:FF:000003">
    <property type="entry name" value="23S rRNA (Uracil-5-)-methyltransferase RumA"/>
    <property type="match status" value="1"/>
</dbReference>
<keyword evidence="1 4" id="KW-0489">Methyltransferase</keyword>
<comment type="similarity">
    <text evidence="4">Belongs to the class I-like SAM-binding methyltransferase superfamily. RNA M5U methyltransferase family.</text>
</comment>
<organism evidence="7 8">
    <name type="scientific">Globicatella sulfidifaciens DSM 15739</name>
    <dbReference type="NCBI Taxonomy" id="1121925"/>
    <lineage>
        <taxon>Bacteria</taxon>
        <taxon>Bacillati</taxon>
        <taxon>Bacillota</taxon>
        <taxon>Bacilli</taxon>
        <taxon>Lactobacillales</taxon>
        <taxon>Aerococcaceae</taxon>
        <taxon>Globicatella</taxon>
    </lineage>
</organism>
<evidence type="ECO:0000256" key="1">
    <source>
        <dbReference type="ARBA" id="ARBA00022603"/>
    </source>
</evidence>
<name>A0A1T4MPP1_9LACT</name>
<dbReference type="PANTHER" id="PTHR11061">
    <property type="entry name" value="RNA M5U METHYLTRANSFERASE"/>
    <property type="match status" value="1"/>
</dbReference>
<feature type="domain" description="TRAM" evidence="6">
    <location>
        <begin position="6"/>
        <end position="64"/>
    </location>
</feature>
<dbReference type="PROSITE" id="PS51687">
    <property type="entry name" value="SAM_MT_RNA_M5U"/>
    <property type="match status" value="1"/>
</dbReference>
<evidence type="ECO:0000313" key="8">
    <source>
        <dbReference type="Proteomes" id="UP000189941"/>
    </source>
</evidence>
<feature type="active site" description="Nucleophile" evidence="4">
    <location>
        <position position="413"/>
    </location>
</feature>
<dbReference type="InterPro" id="IPR002792">
    <property type="entry name" value="TRAM_dom"/>
</dbReference>
<dbReference type="GO" id="GO:0070475">
    <property type="term" value="P:rRNA base methylation"/>
    <property type="evidence" value="ECO:0007669"/>
    <property type="project" value="TreeGrafter"/>
</dbReference>
<dbReference type="InterPro" id="IPR010280">
    <property type="entry name" value="U5_MeTrfase_fam"/>
</dbReference>
<sequence length="458" mass="51671">MSKNKNFKKNQEVVGLVEDLTSEGLGVIRVDGFPLFVEGAIPGEIVHAKIMKATKNFGFARLVEIENPAYDRREIIDPIGRQIGTMTLQHMSYDLQLAFKQETVRNAFRKLGGFKNIEVRMTLGMSHPWEYRNKAQIPTRMVNGELETGFFRKNSHDLVPVENFYIQHPEIDRAVAVVKNILRQFKVEAYNEEGHSGMMRHIIVKRGHYSGEMMVILVINQKAMPQEEAIAQEIMVQLPEVVSVILNVQDKKTNVIMGPESRVLAGEGEYRDQMLGKQFFISAHSFYQVNTPQAEVLYQEAIKAAAIKDTDTVLDAYCGIGTISLALADHAKQVYAMEIVPQAIEMAKKNAEYNYVDNVIFEAGKAEEVLPKWNQEGVQFDVVVVDPPRKGLDPAFVESVIEQAPERIAYVSCNPATCARDCRLFADAGYQVKYVQPVDLFPQTVHVECVVLMSRVDE</sequence>
<dbReference type="Pfam" id="PF01938">
    <property type="entry name" value="TRAM"/>
    <property type="match status" value="1"/>
</dbReference>
<dbReference type="PROSITE" id="PS01231">
    <property type="entry name" value="TRMA_2"/>
    <property type="match status" value="1"/>
</dbReference>
<dbReference type="PROSITE" id="PS50926">
    <property type="entry name" value="TRAM"/>
    <property type="match status" value="1"/>
</dbReference>
<keyword evidence="8" id="KW-1185">Reference proteome</keyword>
<dbReference type="Pfam" id="PF05958">
    <property type="entry name" value="tRNA_U5-meth_tr"/>
    <property type="match status" value="1"/>
</dbReference>
<dbReference type="PROSITE" id="PS01230">
    <property type="entry name" value="TRMA_1"/>
    <property type="match status" value="1"/>
</dbReference>
<accession>A0A1T4MPP1</accession>
<reference evidence="8" key="1">
    <citation type="submission" date="2017-02" db="EMBL/GenBank/DDBJ databases">
        <authorList>
            <person name="Varghese N."/>
            <person name="Submissions S."/>
        </authorList>
    </citation>
    <scope>NUCLEOTIDE SEQUENCE [LARGE SCALE GENOMIC DNA]</scope>
    <source>
        <strain evidence="8">DSM 15739</strain>
    </source>
</reference>
<dbReference type="PANTHER" id="PTHR11061:SF30">
    <property type="entry name" value="TRNA (URACIL(54)-C(5))-METHYLTRANSFERASE"/>
    <property type="match status" value="1"/>
</dbReference>
<dbReference type="Gene3D" id="3.40.50.150">
    <property type="entry name" value="Vaccinia Virus protein VP39"/>
    <property type="match status" value="1"/>
</dbReference>
<proteinExistence type="inferred from homology"/>
<dbReference type="Gene3D" id="2.40.50.1070">
    <property type="match status" value="1"/>
</dbReference>
<dbReference type="STRING" id="1121925.SAMN02746011_01497"/>
<dbReference type="SUPFAM" id="SSF53335">
    <property type="entry name" value="S-adenosyl-L-methionine-dependent methyltransferases"/>
    <property type="match status" value="1"/>
</dbReference>
<dbReference type="SUPFAM" id="SSF50249">
    <property type="entry name" value="Nucleic acid-binding proteins"/>
    <property type="match status" value="1"/>
</dbReference>
<dbReference type="FunFam" id="3.40.50.150:FF:000009">
    <property type="entry name" value="23S rRNA (Uracil(1939)-C(5))-methyltransferase RlmD"/>
    <property type="match status" value="1"/>
</dbReference>